<feature type="region of interest" description="Disordered" evidence="1">
    <location>
        <begin position="1"/>
        <end position="28"/>
    </location>
</feature>
<feature type="compositionally biased region" description="Basic and acidic residues" evidence="1">
    <location>
        <begin position="19"/>
        <end position="28"/>
    </location>
</feature>
<evidence type="ECO:0000256" key="1">
    <source>
        <dbReference type="SAM" id="MobiDB-lite"/>
    </source>
</evidence>
<gene>
    <name evidence="2" type="ORF">WICPIJ_004428</name>
</gene>
<accession>A0A9P8Q7S2</accession>
<organism evidence="2 3">
    <name type="scientific">Wickerhamomyces pijperi</name>
    <name type="common">Yeast</name>
    <name type="synonym">Pichia pijperi</name>
    <dbReference type="NCBI Taxonomy" id="599730"/>
    <lineage>
        <taxon>Eukaryota</taxon>
        <taxon>Fungi</taxon>
        <taxon>Dikarya</taxon>
        <taxon>Ascomycota</taxon>
        <taxon>Saccharomycotina</taxon>
        <taxon>Saccharomycetes</taxon>
        <taxon>Phaffomycetales</taxon>
        <taxon>Wickerhamomycetaceae</taxon>
        <taxon>Wickerhamomyces</taxon>
    </lineage>
</organism>
<protein>
    <submittedName>
        <fullName evidence="2">Uncharacterized protein</fullName>
    </submittedName>
</protein>
<sequence>MSATDTPSVQESYHTQLETIKKERHNTDERSLFEESLRSYTDSTNIDPTRLEAVIRSYNEKFETFKGVFLEQESKE</sequence>
<name>A0A9P8Q7S2_WICPI</name>
<dbReference type="EMBL" id="JAEUBG010002405">
    <property type="protein sequence ID" value="KAH3684597.1"/>
    <property type="molecule type" value="Genomic_DNA"/>
</dbReference>
<reference evidence="2" key="2">
    <citation type="submission" date="2021-01" db="EMBL/GenBank/DDBJ databases">
        <authorList>
            <person name="Schikora-Tamarit M.A."/>
        </authorList>
    </citation>
    <scope>NUCLEOTIDE SEQUENCE</scope>
    <source>
        <strain evidence="2">CBS2887</strain>
    </source>
</reference>
<feature type="compositionally biased region" description="Polar residues" evidence="1">
    <location>
        <begin position="1"/>
        <end position="18"/>
    </location>
</feature>
<evidence type="ECO:0000313" key="2">
    <source>
        <dbReference type="EMBL" id="KAH3684597.1"/>
    </source>
</evidence>
<proteinExistence type="predicted"/>
<dbReference type="AlphaFoldDB" id="A0A9P8Q7S2"/>
<dbReference type="Proteomes" id="UP000774326">
    <property type="component" value="Unassembled WGS sequence"/>
</dbReference>
<evidence type="ECO:0000313" key="3">
    <source>
        <dbReference type="Proteomes" id="UP000774326"/>
    </source>
</evidence>
<reference evidence="2" key="1">
    <citation type="journal article" date="2021" name="Open Biol.">
        <title>Shared evolutionary footprints suggest mitochondrial oxidative damage underlies multiple complex I losses in fungi.</title>
        <authorList>
            <person name="Schikora-Tamarit M.A."/>
            <person name="Marcet-Houben M."/>
            <person name="Nosek J."/>
            <person name="Gabaldon T."/>
        </authorList>
    </citation>
    <scope>NUCLEOTIDE SEQUENCE</scope>
    <source>
        <strain evidence="2">CBS2887</strain>
    </source>
</reference>
<keyword evidence="3" id="KW-1185">Reference proteome</keyword>
<comment type="caution">
    <text evidence="2">The sequence shown here is derived from an EMBL/GenBank/DDBJ whole genome shotgun (WGS) entry which is preliminary data.</text>
</comment>